<dbReference type="AlphaFoldDB" id="A0A1Z5K362"/>
<keyword evidence="13" id="KW-1185">Reference proteome</keyword>
<keyword evidence="9" id="KW-1133">Transmembrane helix</keyword>
<dbReference type="GO" id="GO:0010181">
    <property type="term" value="F:FMN binding"/>
    <property type="evidence" value="ECO:0007669"/>
    <property type="project" value="InterPro"/>
</dbReference>
<dbReference type="OrthoDB" id="1856718at2759"/>
<dbReference type="Gene3D" id="3.40.50.80">
    <property type="entry name" value="Nucleotide-binding domain of ferredoxin-NADP reductase (FNR) module"/>
    <property type="match status" value="1"/>
</dbReference>
<dbReference type="SUPFAM" id="SSF52343">
    <property type="entry name" value="Ferredoxin reductase-like, C-terminal NADP-linked domain"/>
    <property type="match status" value="1"/>
</dbReference>
<evidence type="ECO:0000259" key="11">
    <source>
        <dbReference type="PROSITE" id="PS51384"/>
    </source>
</evidence>
<proteinExistence type="predicted"/>
<sequence length="708" mass="79341">MTILLFLSKPPNANLAKRFFGHCNRYVVIHSFLTNMTDDITNLLSSISAISGIATVLLGSLLAYVLLNRDKSASSSLTTPLKEEKVLDLNKYPGGEITVYYGTQTGTAESFARVLEREGPKYGFFVHVMDFEDITVEELASRTNETDGIARAILISATYGEGEAPDNAIQFANELCDKANTQILFQQIKRPEEPLEPTCLQNVQYSVFGLGNKQYDHYNSMAKFLDHAMERCGAQRLAETGLGDDDDDLESDFENWKDQILWPSLKKQYLQHEFVGAASTPETEWPECPYAIEYHPSTTTAASFREDQIHSHSRHYFTAVDCPVRVTRELRTDQDPGSTVHVEIDLSGQLQYQTADNLGVLPINPPAIVEQVAQSLSFDLDQVFSLHAAPNHEWHGAPFPMPISVRECLMRYCDLTGAPRRSDLKLLASYATDPIDQKVLLRMASKEGRNEYKEKILEEYVGLAGLLQKCPSIQMPLEHFLGICPLLQTRFFTISSSSSVHPNTVHLTVAVTQHERKDGSLFQGVCSNHLASPSLDTVRVFVRASTFRLPKDSSRPILMIGPGTGIAPMRALLQEREYQRHVQKKTVGPNILYFGCKTSSQDYIYRDEMEAWAQNGVLDHLRVAFSRETVGKKVYVQHLLADHSEETWKLLEQEGAYVYVCGAVKMGQDVAEALNKIVSAHGNLSHDEAKAYLSKMSAEGRFVQELWA</sequence>
<feature type="transmembrane region" description="Helical" evidence="9">
    <location>
        <begin position="43"/>
        <end position="67"/>
    </location>
</feature>
<dbReference type="SUPFAM" id="SSF63380">
    <property type="entry name" value="Riboflavin synthase domain-like"/>
    <property type="match status" value="1"/>
</dbReference>
<comment type="cofactor">
    <cofactor evidence="2">
        <name>FAD</name>
        <dbReference type="ChEBI" id="CHEBI:57692"/>
    </cofactor>
</comment>
<evidence type="ECO:0000256" key="8">
    <source>
        <dbReference type="ARBA" id="ARBA00023797"/>
    </source>
</evidence>
<dbReference type="Pfam" id="PF00258">
    <property type="entry name" value="Flavodoxin_1"/>
    <property type="match status" value="1"/>
</dbReference>
<dbReference type="PROSITE" id="PS50902">
    <property type="entry name" value="FLAVODOXIN_LIKE"/>
    <property type="match status" value="1"/>
</dbReference>
<dbReference type="PANTHER" id="PTHR19384:SF17">
    <property type="entry name" value="NADPH--CYTOCHROME P450 REDUCTASE"/>
    <property type="match status" value="1"/>
</dbReference>
<dbReference type="InterPro" id="IPR008254">
    <property type="entry name" value="Flavodoxin/NO_synth"/>
</dbReference>
<dbReference type="PRINTS" id="PR00371">
    <property type="entry name" value="FPNCR"/>
</dbReference>
<evidence type="ECO:0000256" key="6">
    <source>
        <dbReference type="ARBA" id="ARBA00022857"/>
    </source>
</evidence>
<dbReference type="InterPro" id="IPR039261">
    <property type="entry name" value="FNR_nucleotide-bd"/>
</dbReference>
<dbReference type="InterPro" id="IPR001433">
    <property type="entry name" value="OxRdtase_FAD/NAD-bd"/>
</dbReference>
<dbReference type="GO" id="GO:0003958">
    <property type="term" value="F:NADPH-hemoprotein reductase activity"/>
    <property type="evidence" value="ECO:0007669"/>
    <property type="project" value="UniProtKB-EC"/>
</dbReference>
<keyword evidence="4" id="KW-0288">FMN</keyword>
<keyword evidence="9" id="KW-0472">Membrane</keyword>
<reference evidence="12 13" key="1">
    <citation type="journal article" date="2015" name="Plant Cell">
        <title>Oil accumulation by the oleaginous diatom Fistulifera solaris as revealed by the genome and transcriptome.</title>
        <authorList>
            <person name="Tanaka T."/>
            <person name="Maeda Y."/>
            <person name="Veluchamy A."/>
            <person name="Tanaka M."/>
            <person name="Abida H."/>
            <person name="Marechal E."/>
            <person name="Bowler C."/>
            <person name="Muto M."/>
            <person name="Sunaga Y."/>
            <person name="Tanaka M."/>
            <person name="Yoshino T."/>
            <person name="Taniguchi T."/>
            <person name="Fukuda Y."/>
            <person name="Nemoto M."/>
            <person name="Matsumoto M."/>
            <person name="Wong P.S."/>
            <person name="Aburatani S."/>
            <person name="Fujibuchi W."/>
        </authorList>
    </citation>
    <scope>NUCLEOTIDE SEQUENCE [LARGE SCALE GENOMIC DNA]</scope>
    <source>
        <strain evidence="12 13">JPCC DA0580</strain>
    </source>
</reference>
<dbReference type="EMBL" id="BDSP01000150">
    <property type="protein sequence ID" value="GAX20626.1"/>
    <property type="molecule type" value="Genomic_DNA"/>
</dbReference>
<keyword evidence="7 12" id="KW-0560">Oxidoreductase</keyword>
<gene>
    <name evidence="12" type="ORF">FisN_3Hh522</name>
</gene>
<dbReference type="PRINTS" id="PR00369">
    <property type="entry name" value="FLAVODOXIN"/>
</dbReference>
<evidence type="ECO:0000256" key="9">
    <source>
        <dbReference type="SAM" id="Phobius"/>
    </source>
</evidence>
<dbReference type="Gene3D" id="2.40.30.10">
    <property type="entry name" value="Translation factors"/>
    <property type="match status" value="1"/>
</dbReference>
<evidence type="ECO:0000313" key="13">
    <source>
        <dbReference type="Proteomes" id="UP000198406"/>
    </source>
</evidence>
<evidence type="ECO:0000259" key="10">
    <source>
        <dbReference type="PROSITE" id="PS50902"/>
    </source>
</evidence>
<dbReference type="InterPro" id="IPR003097">
    <property type="entry name" value="CysJ-like_FAD-binding"/>
</dbReference>
<dbReference type="Pfam" id="PF00175">
    <property type="entry name" value="NAD_binding_1"/>
    <property type="match status" value="1"/>
</dbReference>
<dbReference type="GO" id="GO:0005829">
    <property type="term" value="C:cytosol"/>
    <property type="evidence" value="ECO:0007669"/>
    <property type="project" value="TreeGrafter"/>
</dbReference>
<dbReference type="GO" id="GO:0050660">
    <property type="term" value="F:flavin adenine dinucleotide binding"/>
    <property type="evidence" value="ECO:0007669"/>
    <property type="project" value="TreeGrafter"/>
</dbReference>
<comment type="caution">
    <text evidence="12">The sequence shown here is derived from an EMBL/GenBank/DDBJ whole genome shotgun (WGS) entry which is preliminary data.</text>
</comment>
<evidence type="ECO:0000256" key="7">
    <source>
        <dbReference type="ARBA" id="ARBA00023002"/>
    </source>
</evidence>
<dbReference type="EC" id="1.6.2.4" evidence="8"/>
<dbReference type="SUPFAM" id="SSF52218">
    <property type="entry name" value="Flavoproteins"/>
    <property type="match status" value="1"/>
</dbReference>
<evidence type="ECO:0000256" key="1">
    <source>
        <dbReference type="ARBA" id="ARBA00001917"/>
    </source>
</evidence>
<dbReference type="PANTHER" id="PTHR19384">
    <property type="entry name" value="NITRIC OXIDE SYNTHASE-RELATED"/>
    <property type="match status" value="1"/>
</dbReference>
<dbReference type="InterPro" id="IPR001094">
    <property type="entry name" value="Flavdoxin-like"/>
</dbReference>
<dbReference type="Gene3D" id="1.20.990.10">
    <property type="entry name" value="NADPH-cytochrome p450 Reductase, Chain A, domain 3"/>
    <property type="match status" value="1"/>
</dbReference>
<dbReference type="Pfam" id="PF00667">
    <property type="entry name" value="FAD_binding_1"/>
    <property type="match status" value="1"/>
</dbReference>
<dbReference type="InterPro" id="IPR017938">
    <property type="entry name" value="Riboflavin_synthase-like_b-brl"/>
</dbReference>
<feature type="domain" description="Flavodoxin-like" evidence="10">
    <location>
        <begin position="97"/>
        <end position="261"/>
    </location>
</feature>
<keyword evidence="9" id="KW-0812">Transmembrane</keyword>
<dbReference type="InterPro" id="IPR017927">
    <property type="entry name" value="FAD-bd_FR_type"/>
</dbReference>
<dbReference type="InterPro" id="IPR023173">
    <property type="entry name" value="NADPH_Cyt_P450_Rdtase_alpha"/>
</dbReference>
<evidence type="ECO:0000256" key="2">
    <source>
        <dbReference type="ARBA" id="ARBA00001974"/>
    </source>
</evidence>
<dbReference type="InParanoid" id="A0A1Z5K362"/>
<dbReference type="FunCoup" id="A0A1Z5K362">
    <property type="interactions" value="616"/>
</dbReference>
<feature type="domain" description="FAD-binding FR-type" evidence="11">
    <location>
        <begin position="317"/>
        <end position="550"/>
    </location>
</feature>
<dbReference type="Gene3D" id="3.40.50.360">
    <property type="match status" value="1"/>
</dbReference>
<name>A0A1Z5K362_FISSO</name>
<organism evidence="12 13">
    <name type="scientific">Fistulifera solaris</name>
    <name type="common">Oleaginous diatom</name>
    <dbReference type="NCBI Taxonomy" id="1519565"/>
    <lineage>
        <taxon>Eukaryota</taxon>
        <taxon>Sar</taxon>
        <taxon>Stramenopiles</taxon>
        <taxon>Ochrophyta</taxon>
        <taxon>Bacillariophyta</taxon>
        <taxon>Bacillariophyceae</taxon>
        <taxon>Bacillariophycidae</taxon>
        <taxon>Naviculales</taxon>
        <taxon>Naviculaceae</taxon>
        <taxon>Fistulifera</taxon>
    </lineage>
</organism>
<protein>
    <recommendedName>
        <fullName evidence="8">NADPH--hemoprotein reductase</fullName>
        <ecNumber evidence="8">1.6.2.4</ecNumber>
    </recommendedName>
</protein>
<evidence type="ECO:0000256" key="4">
    <source>
        <dbReference type="ARBA" id="ARBA00022643"/>
    </source>
</evidence>
<keyword evidence="5" id="KW-0274">FAD</keyword>
<evidence type="ECO:0000256" key="3">
    <source>
        <dbReference type="ARBA" id="ARBA00022630"/>
    </source>
</evidence>
<dbReference type="InterPro" id="IPR001709">
    <property type="entry name" value="Flavoprot_Pyr_Nucl_cyt_Rdtase"/>
</dbReference>
<keyword evidence="6" id="KW-0521">NADP</keyword>
<dbReference type="FunFam" id="1.20.990.10:FF:000001">
    <property type="entry name" value="NADPH--cytochrome P450 reductase"/>
    <property type="match status" value="1"/>
</dbReference>
<dbReference type="InterPro" id="IPR029039">
    <property type="entry name" value="Flavoprotein-like_sf"/>
</dbReference>
<evidence type="ECO:0000313" key="12">
    <source>
        <dbReference type="EMBL" id="GAX20626.1"/>
    </source>
</evidence>
<dbReference type="Proteomes" id="UP000198406">
    <property type="component" value="Unassembled WGS sequence"/>
</dbReference>
<dbReference type="PROSITE" id="PS51384">
    <property type="entry name" value="FAD_FR"/>
    <property type="match status" value="1"/>
</dbReference>
<accession>A0A1Z5K362</accession>
<comment type="cofactor">
    <cofactor evidence="1">
        <name>FMN</name>
        <dbReference type="ChEBI" id="CHEBI:58210"/>
    </cofactor>
</comment>
<evidence type="ECO:0000256" key="5">
    <source>
        <dbReference type="ARBA" id="ARBA00022827"/>
    </source>
</evidence>
<dbReference type="FunFam" id="3.40.50.80:FF:000001">
    <property type="entry name" value="NADPH--cytochrome P450 reductase 1"/>
    <property type="match status" value="1"/>
</dbReference>
<keyword evidence="3" id="KW-0285">Flavoprotein</keyword>